<keyword evidence="3" id="KW-1185">Reference proteome</keyword>
<dbReference type="InterPro" id="IPR016181">
    <property type="entry name" value="Acyl_CoA_acyltransferase"/>
</dbReference>
<dbReference type="PROSITE" id="PS51186">
    <property type="entry name" value="GNAT"/>
    <property type="match status" value="1"/>
</dbReference>
<name>A0ABR9QYW6_9FIRM</name>
<feature type="domain" description="N-acetyltransferase" evidence="1">
    <location>
        <begin position="2"/>
        <end position="208"/>
    </location>
</feature>
<dbReference type="EMBL" id="JADCKA010000014">
    <property type="protein sequence ID" value="MBE5036081.1"/>
    <property type="molecule type" value="Genomic_DNA"/>
</dbReference>
<evidence type="ECO:0000313" key="3">
    <source>
        <dbReference type="Proteomes" id="UP001516588"/>
    </source>
</evidence>
<dbReference type="Pfam" id="PF00583">
    <property type="entry name" value="Acetyltransf_1"/>
    <property type="match status" value="1"/>
</dbReference>
<proteinExistence type="predicted"/>
<gene>
    <name evidence="2" type="ORF">INF20_07330</name>
</gene>
<organism evidence="2 3">
    <name type="scientific">Gallibacter intestinalis</name>
    <dbReference type="NCBI Taxonomy" id="2779356"/>
    <lineage>
        <taxon>Bacteria</taxon>
        <taxon>Bacillati</taxon>
        <taxon>Bacillota</taxon>
        <taxon>Clostridia</taxon>
        <taxon>Eubacteriales</taxon>
        <taxon>Eubacteriaceae</taxon>
        <taxon>Gallibacter</taxon>
    </lineage>
</organism>
<dbReference type="InterPro" id="IPR000182">
    <property type="entry name" value="GNAT_dom"/>
</dbReference>
<reference evidence="2 3" key="1">
    <citation type="submission" date="2020-10" db="EMBL/GenBank/DDBJ databases">
        <title>ChiBAC.</title>
        <authorList>
            <person name="Zenner C."/>
            <person name="Hitch T.C.A."/>
            <person name="Clavel T."/>
        </authorList>
    </citation>
    <scope>NUCLEOTIDE SEQUENCE [LARGE SCALE GENOMIC DNA]</scope>
    <source>
        <strain evidence="2 3">DSM 108706</strain>
    </source>
</reference>
<dbReference type="Gene3D" id="3.40.630.30">
    <property type="match status" value="1"/>
</dbReference>
<protein>
    <submittedName>
        <fullName evidence="2">GNAT family N-acetyltransferase</fullName>
    </submittedName>
</protein>
<dbReference type="SUPFAM" id="SSF55729">
    <property type="entry name" value="Acyl-CoA N-acyltransferases (Nat)"/>
    <property type="match status" value="1"/>
</dbReference>
<evidence type="ECO:0000313" key="2">
    <source>
        <dbReference type="EMBL" id="MBE5036081.1"/>
    </source>
</evidence>
<accession>A0ABR9QYW6</accession>
<dbReference type="Proteomes" id="UP001516588">
    <property type="component" value="Unassembled WGS sequence"/>
</dbReference>
<sequence>MFTVCPYKEEDAAACGDCFYEGFFSCPVDQNDKILLRDYAQVLIEKCNFTYVAETEDHQVVGFICGKYDKHFSKALAARYEAKKHYGCWCKMFLKFYLKRYKMSAPFQKQFDAFFRQLQERDKEIFGKCDLELVALSSRRNYRKGLGTALVTQFLNRAKAEGADCVRLFTNTLASWEFYEKRGFKKVAEKPFQDGSDNRSIVYEYRLREVYETGMPDLVKKEEEDGV</sequence>
<dbReference type="RefSeq" id="WP_226385727.1">
    <property type="nucleotide sequence ID" value="NZ_JADCKA010000014.1"/>
</dbReference>
<dbReference type="CDD" id="cd04301">
    <property type="entry name" value="NAT_SF"/>
    <property type="match status" value="1"/>
</dbReference>
<evidence type="ECO:0000259" key="1">
    <source>
        <dbReference type="PROSITE" id="PS51186"/>
    </source>
</evidence>
<comment type="caution">
    <text evidence="2">The sequence shown here is derived from an EMBL/GenBank/DDBJ whole genome shotgun (WGS) entry which is preliminary data.</text>
</comment>